<evidence type="ECO:0000259" key="7">
    <source>
        <dbReference type="Pfam" id="PF05193"/>
    </source>
</evidence>
<dbReference type="Pfam" id="PF00675">
    <property type="entry name" value="Peptidase_M16"/>
    <property type="match status" value="1"/>
</dbReference>
<comment type="similarity">
    <text evidence="1">Belongs to the peptidase M16 family.</text>
</comment>
<evidence type="ECO:0000259" key="6">
    <source>
        <dbReference type="Pfam" id="PF00675"/>
    </source>
</evidence>
<dbReference type="InterPro" id="IPR011249">
    <property type="entry name" value="Metalloenz_LuxS/M16"/>
</dbReference>
<dbReference type="PANTHER" id="PTHR43690">
    <property type="entry name" value="NARDILYSIN"/>
    <property type="match status" value="1"/>
</dbReference>
<keyword evidence="4" id="KW-0862">Zinc</keyword>
<evidence type="ECO:0000256" key="2">
    <source>
        <dbReference type="ARBA" id="ARBA00022670"/>
    </source>
</evidence>
<evidence type="ECO:0000313" key="9">
    <source>
        <dbReference type="Proteomes" id="UP001139409"/>
    </source>
</evidence>
<dbReference type="Gene3D" id="3.30.830.10">
    <property type="entry name" value="Metalloenzyme, LuxS/M16 peptidase-like"/>
    <property type="match status" value="2"/>
</dbReference>
<dbReference type="InterPro" id="IPR007863">
    <property type="entry name" value="Peptidase_M16_C"/>
</dbReference>
<dbReference type="InterPro" id="IPR011765">
    <property type="entry name" value="Pept_M16_N"/>
</dbReference>
<name>A0A9X1L1N8_9BACT</name>
<accession>A0A9X1L1N8</accession>
<sequence>MVKYEKFRLDNGLQVIVHEDHDVQVAVINILYDVGSRDESPDKTGFAHLFEHLMFGGSLNIPDYDGELQKVGGENNAFTSPDITNYYMTLPSHSLETGFWLESDRMLALNFNPDVLEVQRKVVIEEFKQRYLNQPYGDVWLKLRPVAYHHHPYQWPTIGKDISHIEHATMEQVRSFFYKHYRPDQAILVVAGNVHTQEVRELAEKWFGPIPSGEGYQRQLPAEPPQTEYRRIDCSAEVPAEALYLCFHVPGRYDAGYYAADLLGDILGRGKSSRLHKVLVHEKKLFSGINAYMTGSLDPGLLVISGQLTPGTRTDDAEAAVFEMINHLIDQGITEEELDKVKNQAESTLVFGEVEVLNRAMNLAIHTLHGNTEEINLEVDHIRNVQMNHILESAKKYLTKNNCSALHYHNA</sequence>
<dbReference type="GO" id="GO:0046872">
    <property type="term" value="F:metal ion binding"/>
    <property type="evidence" value="ECO:0007669"/>
    <property type="project" value="InterPro"/>
</dbReference>
<dbReference type="SUPFAM" id="SSF63411">
    <property type="entry name" value="LuxS/MPP-like metallohydrolase"/>
    <property type="match status" value="2"/>
</dbReference>
<organism evidence="8 9">
    <name type="scientific">Fulvivirga sedimenti</name>
    <dbReference type="NCBI Taxonomy" id="2879465"/>
    <lineage>
        <taxon>Bacteria</taxon>
        <taxon>Pseudomonadati</taxon>
        <taxon>Bacteroidota</taxon>
        <taxon>Cytophagia</taxon>
        <taxon>Cytophagales</taxon>
        <taxon>Fulvivirgaceae</taxon>
        <taxon>Fulvivirga</taxon>
    </lineage>
</organism>
<keyword evidence="5" id="KW-0482">Metalloprotease</keyword>
<evidence type="ECO:0000256" key="1">
    <source>
        <dbReference type="ARBA" id="ARBA00007261"/>
    </source>
</evidence>
<proteinExistence type="inferred from homology"/>
<dbReference type="Pfam" id="PF05193">
    <property type="entry name" value="Peptidase_M16_C"/>
    <property type="match status" value="1"/>
</dbReference>
<evidence type="ECO:0000313" key="8">
    <source>
        <dbReference type="EMBL" id="MCA6079009.1"/>
    </source>
</evidence>
<dbReference type="AlphaFoldDB" id="A0A9X1L1N8"/>
<dbReference type="GO" id="GO:0008237">
    <property type="term" value="F:metallopeptidase activity"/>
    <property type="evidence" value="ECO:0007669"/>
    <property type="project" value="UniProtKB-KW"/>
</dbReference>
<keyword evidence="2" id="KW-0645">Protease</keyword>
<feature type="domain" description="Peptidase M16 N-terminal" evidence="6">
    <location>
        <begin position="15"/>
        <end position="129"/>
    </location>
</feature>
<dbReference type="PANTHER" id="PTHR43690:SF17">
    <property type="entry name" value="PROTEIN YHJJ"/>
    <property type="match status" value="1"/>
</dbReference>
<dbReference type="GO" id="GO:0006508">
    <property type="term" value="P:proteolysis"/>
    <property type="evidence" value="ECO:0007669"/>
    <property type="project" value="UniProtKB-KW"/>
</dbReference>
<evidence type="ECO:0000256" key="5">
    <source>
        <dbReference type="ARBA" id="ARBA00023049"/>
    </source>
</evidence>
<dbReference type="Proteomes" id="UP001139409">
    <property type="component" value="Unassembled WGS sequence"/>
</dbReference>
<keyword evidence="3" id="KW-0378">Hydrolase</keyword>
<evidence type="ECO:0000256" key="4">
    <source>
        <dbReference type="ARBA" id="ARBA00022833"/>
    </source>
</evidence>
<dbReference type="EMBL" id="JAIXNE010000008">
    <property type="protein sequence ID" value="MCA6079009.1"/>
    <property type="molecule type" value="Genomic_DNA"/>
</dbReference>
<dbReference type="RefSeq" id="WP_225699871.1">
    <property type="nucleotide sequence ID" value="NZ_JAIXNE010000008.1"/>
</dbReference>
<reference evidence="8" key="1">
    <citation type="submission" date="2021-09" db="EMBL/GenBank/DDBJ databases">
        <title>Fulvivirga sp. isolated from coastal sediment.</title>
        <authorList>
            <person name="Yu H."/>
        </authorList>
    </citation>
    <scope>NUCLEOTIDE SEQUENCE</scope>
    <source>
        <strain evidence="8">1062</strain>
    </source>
</reference>
<dbReference type="InterPro" id="IPR050626">
    <property type="entry name" value="Peptidase_M16"/>
</dbReference>
<feature type="domain" description="Peptidase M16 C-terminal" evidence="7">
    <location>
        <begin position="168"/>
        <end position="344"/>
    </location>
</feature>
<evidence type="ECO:0000256" key="3">
    <source>
        <dbReference type="ARBA" id="ARBA00022801"/>
    </source>
</evidence>
<comment type="caution">
    <text evidence="8">The sequence shown here is derived from an EMBL/GenBank/DDBJ whole genome shotgun (WGS) entry which is preliminary data.</text>
</comment>
<gene>
    <name evidence="8" type="ORF">LDX50_29315</name>
</gene>
<keyword evidence="9" id="KW-1185">Reference proteome</keyword>
<protein>
    <submittedName>
        <fullName evidence="8">Insulinase family protein</fullName>
    </submittedName>
</protein>